<evidence type="ECO:0000313" key="1">
    <source>
        <dbReference type="EMBL" id="MDA0140314.1"/>
    </source>
</evidence>
<dbReference type="RefSeq" id="WP_202955095.1">
    <property type="nucleotide sequence ID" value="NZ_JAPCID010000037.1"/>
</dbReference>
<name>A0ABT4RP22_9ACTN</name>
<evidence type="ECO:0008006" key="3">
    <source>
        <dbReference type="Google" id="ProtNLM"/>
    </source>
</evidence>
<dbReference type="Proteomes" id="UP001147700">
    <property type="component" value="Unassembled WGS sequence"/>
</dbReference>
<proteinExistence type="predicted"/>
<protein>
    <recommendedName>
        <fullName evidence="3">XRE family transcriptional regulator</fullName>
    </recommendedName>
</protein>
<sequence length="129" mass="14036">MAQLLDPALIEREGTTAPISEIARFLSDHLGAQATAYVAGVKGAAQVAKWIEGGTPPKGQMTRLRLRDAYRAARLLVTAYDEATAEAWFFGSNSRLDDEAPAWVLRHARSLDDLRMVVPAAKAFARARA</sequence>
<evidence type="ECO:0000313" key="2">
    <source>
        <dbReference type="Proteomes" id="UP001147700"/>
    </source>
</evidence>
<dbReference type="EMBL" id="JAPCID010000037">
    <property type="protein sequence ID" value="MDA0140314.1"/>
    <property type="molecule type" value="Genomic_DNA"/>
</dbReference>
<comment type="caution">
    <text evidence="1">The sequence shown here is derived from an EMBL/GenBank/DDBJ whole genome shotgun (WGS) entry which is preliminary data.</text>
</comment>
<accession>A0ABT4RP22</accession>
<gene>
    <name evidence="1" type="ORF">OJ962_22635</name>
</gene>
<keyword evidence="2" id="KW-1185">Reference proteome</keyword>
<organism evidence="1 2">
    <name type="scientific">Solirubrobacter deserti</name>
    <dbReference type="NCBI Taxonomy" id="2282478"/>
    <lineage>
        <taxon>Bacteria</taxon>
        <taxon>Bacillati</taxon>
        <taxon>Actinomycetota</taxon>
        <taxon>Thermoleophilia</taxon>
        <taxon>Solirubrobacterales</taxon>
        <taxon>Solirubrobacteraceae</taxon>
        <taxon>Solirubrobacter</taxon>
    </lineage>
</organism>
<reference evidence="1" key="1">
    <citation type="submission" date="2022-10" db="EMBL/GenBank/DDBJ databases">
        <title>The WGS of Solirubrobacter sp. CPCC 204708.</title>
        <authorList>
            <person name="Jiang Z."/>
        </authorList>
    </citation>
    <scope>NUCLEOTIDE SEQUENCE</scope>
    <source>
        <strain evidence="1">CPCC 204708</strain>
    </source>
</reference>